<accession>A0A5P0WQH1</accession>
<protein>
    <recommendedName>
        <fullName evidence="6">NVEALA protein</fullName>
    </recommendedName>
</protein>
<dbReference type="EMBL" id="VZBP01000115">
    <property type="protein sequence ID" value="MQO09754.1"/>
    <property type="molecule type" value="Genomic_DNA"/>
</dbReference>
<evidence type="ECO:0000313" key="5">
    <source>
        <dbReference type="Proteomes" id="UP000477980"/>
    </source>
</evidence>
<dbReference type="RefSeq" id="WP_153090150.1">
    <property type="nucleotide sequence ID" value="NZ_VZAH01000012.1"/>
</dbReference>
<keyword evidence="1" id="KW-0472">Membrane</keyword>
<evidence type="ECO:0000313" key="3">
    <source>
        <dbReference type="EMBL" id="MQP13102.1"/>
    </source>
</evidence>
<dbReference type="AlphaFoldDB" id="A0A5P0WQH1"/>
<evidence type="ECO:0008006" key="6">
    <source>
        <dbReference type="Google" id="ProtNLM"/>
    </source>
</evidence>
<feature type="transmembrane region" description="Helical" evidence="1">
    <location>
        <begin position="6"/>
        <end position="24"/>
    </location>
</feature>
<organism evidence="3 5">
    <name type="scientific">Segatella copri</name>
    <dbReference type="NCBI Taxonomy" id="165179"/>
    <lineage>
        <taxon>Bacteria</taxon>
        <taxon>Pseudomonadati</taxon>
        <taxon>Bacteroidota</taxon>
        <taxon>Bacteroidia</taxon>
        <taxon>Bacteroidales</taxon>
        <taxon>Prevotellaceae</taxon>
        <taxon>Segatella</taxon>
    </lineage>
</organism>
<dbReference type="EMBL" id="VZAH01000012">
    <property type="protein sequence ID" value="MQP13102.1"/>
    <property type="molecule type" value="Genomic_DNA"/>
</dbReference>
<dbReference type="OrthoDB" id="1050460at2"/>
<reference evidence="4 5" key="1">
    <citation type="submission" date="2019-09" db="EMBL/GenBank/DDBJ databases">
        <title>Distinct polysaccharide growth profiles of human intestinal Prevotella copri isolates.</title>
        <authorList>
            <person name="Fehlner-Peach H."/>
            <person name="Magnabosco C."/>
            <person name="Raghavan V."/>
            <person name="Scher J.U."/>
            <person name="Tett A."/>
            <person name="Cox L.M."/>
            <person name="Gottsegen C."/>
            <person name="Watters A."/>
            <person name="Wiltshire- Gordon J.D."/>
            <person name="Segata N."/>
            <person name="Bonneau R."/>
            <person name="Littman D.R."/>
        </authorList>
    </citation>
    <scope>NUCLEOTIDE SEQUENCE [LARGE SCALE GENOMIC DNA]</scope>
    <source>
        <strain evidence="2">IA624</strain>
        <strain evidence="4">iA624</strain>
        <strain evidence="3">IAA917</strain>
        <strain evidence="5">iAA917</strain>
    </source>
</reference>
<keyword evidence="1" id="KW-1133">Transmembrane helix</keyword>
<proteinExistence type="predicted"/>
<evidence type="ECO:0000313" key="4">
    <source>
        <dbReference type="Proteomes" id="UP000405805"/>
    </source>
</evidence>
<name>A0A5P0WQH1_9BACT</name>
<gene>
    <name evidence="3" type="ORF">F7D25_01450</name>
    <name evidence="2" type="ORF">F7D57_08530</name>
</gene>
<evidence type="ECO:0000313" key="2">
    <source>
        <dbReference type="EMBL" id="MQO09754.1"/>
    </source>
</evidence>
<dbReference type="Proteomes" id="UP000477980">
    <property type="component" value="Unassembled WGS sequence"/>
</dbReference>
<evidence type="ECO:0000256" key="1">
    <source>
        <dbReference type="SAM" id="Phobius"/>
    </source>
</evidence>
<sequence>MKEIKIVGTFCTGVVLVILSMYYMSRNSTISDQVFLDNIEALSGGENGGETVKCYCKTHWFYPNVCSVNADGGYCGGDPCANHDGNCR</sequence>
<dbReference type="Proteomes" id="UP000405805">
    <property type="component" value="Unassembled WGS sequence"/>
</dbReference>
<keyword evidence="1" id="KW-0812">Transmembrane</keyword>
<comment type="caution">
    <text evidence="3">The sequence shown here is derived from an EMBL/GenBank/DDBJ whole genome shotgun (WGS) entry which is preliminary data.</text>
</comment>